<comment type="function">
    <text evidence="3">Involved in transvection phenomena (= synapsis-dependent gene expression), where the synaptic pairing of chromosomes carrying genes with which zeste interacts influences the expression of these genes. Zeste binds to DNA and stimulates transcription from a nearby promoter.</text>
</comment>
<sequence>MEGMQERAPPLSQDQRVKLLRLVGEHKVLQDRSTNPALIGKKAHAWEEVRKAFTAINPDSHRRTVDQLRSGRSYRPMYVQISRQYLFTALEDEDDDLHPSLDDPLVLSTQILDMPDSFAPLPSTSSSSVGTFFSGTPNYDVPAKVAPIPHPSTSAMSSVTPNNPDAPLPSTSNPAFIAAIPHPSTSAAATYTKHKIPRKTPPSATPTSSGNKPKRGRFAME</sequence>
<evidence type="ECO:0000256" key="1">
    <source>
        <dbReference type="ARBA" id="ARBA00011764"/>
    </source>
</evidence>
<dbReference type="Proteomes" id="UP000770661">
    <property type="component" value="Unassembled WGS sequence"/>
</dbReference>
<comment type="subunit">
    <text evidence="1">Self-associates forming complexes of several hundred monomers.</text>
</comment>
<gene>
    <name evidence="6" type="ORF">GWK47_049476</name>
</gene>
<organism evidence="6 7">
    <name type="scientific">Chionoecetes opilio</name>
    <name type="common">Atlantic snow crab</name>
    <name type="synonym">Cancer opilio</name>
    <dbReference type="NCBI Taxonomy" id="41210"/>
    <lineage>
        <taxon>Eukaryota</taxon>
        <taxon>Metazoa</taxon>
        <taxon>Ecdysozoa</taxon>
        <taxon>Arthropoda</taxon>
        <taxon>Crustacea</taxon>
        <taxon>Multicrustacea</taxon>
        <taxon>Malacostraca</taxon>
        <taxon>Eumalacostraca</taxon>
        <taxon>Eucarida</taxon>
        <taxon>Decapoda</taxon>
        <taxon>Pleocyemata</taxon>
        <taxon>Brachyura</taxon>
        <taxon>Eubrachyura</taxon>
        <taxon>Majoidea</taxon>
        <taxon>Majidae</taxon>
        <taxon>Chionoecetes</taxon>
    </lineage>
</organism>
<name>A0A8J4Y273_CHIOP</name>
<feature type="compositionally biased region" description="Polar residues" evidence="4">
    <location>
        <begin position="152"/>
        <end position="174"/>
    </location>
</feature>
<feature type="compositionally biased region" description="Basic residues" evidence="4">
    <location>
        <begin position="212"/>
        <end position="221"/>
    </location>
</feature>
<dbReference type="EMBL" id="JACEEZ010013658">
    <property type="protein sequence ID" value="KAG0719918.1"/>
    <property type="molecule type" value="Genomic_DNA"/>
</dbReference>
<evidence type="ECO:0000256" key="4">
    <source>
        <dbReference type="SAM" id="MobiDB-lite"/>
    </source>
</evidence>
<proteinExistence type="predicted"/>
<evidence type="ECO:0000313" key="6">
    <source>
        <dbReference type="EMBL" id="KAG0719918.1"/>
    </source>
</evidence>
<comment type="caution">
    <text evidence="6">The sequence shown here is derived from an EMBL/GenBank/DDBJ whole genome shotgun (WGS) entry which is preliminary data.</text>
</comment>
<evidence type="ECO:0000259" key="5">
    <source>
        <dbReference type="Pfam" id="PF13873"/>
    </source>
</evidence>
<keyword evidence="7" id="KW-1185">Reference proteome</keyword>
<dbReference type="InterPro" id="IPR028002">
    <property type="entry name" value="Myb_DNA-bind_5"/>
</dbReference>
<feature type="region of interest" description="Disordered" evidence="4">
    <location>
        <begin position="152"/>
        <end position="221"/>
    </location>
</feature>
<accession>A0A8J4Y273</accession>
<reference evidence="6" key="1">
    <citation type="submission" date="2020-07" db="EMBL/GenBank/DDBJ databases">
        <title>The High-quality genome of the commercially important snow crab, Chionoecetes opilio.</title>
        <authorList>
            <person name="Jeong J.-H."/>
            <person name="Ryu S."/>
        </authorList>
    </citation>
    <scope>NUCLEOTIDE SEQUENCE</scope>
    <source>
        <strain evidence="6">MADBK_172401_WGS</strain>
        <tissue evidence="6">Digestive gland</tissue>
    </source>
</reference>
<protein>
    <recommendedName>
        <fullName evidence="2">Regulatory protein zeste</fullName>
    </recommendedName>
</protein>
<dbReference type="Pfam" id="PF13873">
    <property type="entry name" value="Myb_DNA-bind_5"/>
    <property type="match status" value="1"/>
</dbReference>
<evidence type="ECO:0000256" key="2">
    <source>
        <dbReference type="ARBA" id="ARBA00016807"/>
    </source>
</evidence>
<evidence type="ECO:0000313" key="7">
    <source>
        <dbReference type="Proteomes" id="UP000770661"/>
    </source>
</evidence>
<evidence type="ECO:0000256" key="3">
    <source>
        <dbReference type="ARBA" id="ARBA00025466"/>
    </source>
</evidence>
<feature type="domain" description="Myb/SANT-like DNA-binding" evidence="5">
    <location>
        <begin position="8"/>
        <end position="70"/>
    </location>
</feature>
<dbReference type="AlphaFoldDB" id="A0A8J4Y273"/>